<dbReference type="Pfam" id="PF01263">
    <property type="entry name" value="Aldose_epim"/>
    <property type="match status" value="1"/>
</dbReference>
<protein>
    <recommendedName>
        <fullName evidence="3">Aldose 1-epimerase</fullName>
    </recommendedName>
</protein>
<dbReference type="SUPFAM" id="SSF74650">
    <property type="entry name" value="Galactose mutarotase-like"/>
    <property type="match status" value="1"/>
</dbReference>
<dbReference type="InterPro" id="IPR014718">
    <property type="entry name" value="GH-type_carb-bd"/>
</dbReference>
<dbReference type="GO" id="GO:0030246">
    <property type="term" value="F:carbohydrate binding"/>
    <property type="evidence" value="ECO:0007669"/>
    <property type="project" value="InterPro"/>
</dbReference>
<name>A0A2B7XUX7_9EURO</name>
<sequence length="338" mass="37100">MAPTTEESAFTFLPLGGILQEFRVAGQNIVLGFPTQEHYAKYNTPYFGATIGRVTNRLKDSVINNLNGKIYTLTTKQGPNSLHGGKEGWDTKIFDGPKAVSRNGKEGLEFKYLSKDGEEGYPGTVELRVWYTAGKEPAEEGKPAKTVLDIEYEVEFVGDECEETAVAVTNHTYFNLSDGPTIEGTEALLATDKFLPVDSTGIPLGTIEHYTSTEVNKPFFLSATSPDIDDCFVVDTDPASVPIDTRSRELRLNAAFKHLVSGVHLEVHSTEPAFQFYTGKFINTPSVGGAPARGPRAGFCVEPSRYINAPNEPAWRGMSILKKGQTWGSKIVYKAWKD</sequence>
<accession>A0A2B7XUX7</accession>
<reference evidence="1 2" key="1">
    <citation type="submission" date="2017-10" db="EMBL/GenBank/DDBJ databases">
        <title>Comparative genomics in systemic dimorphic fungi from Ajellomycetaceae.</title>
        <authorList>
            <person name="Munoz J.F."/>
            <person name="Mcewen J.G."/>
            <person name="Clay O.K."/>
            <person name="Cuomo C.A."/>
        </authorList>
    </citation>
    <scope>NUCLEOTIDE SEQUENCE [LARGE SCALE GENOMIC DNA]</scope>
    <source>
        <strain evidence="1 2">UAMH5409</strain>
    </source>
</reference>
<dbReference type="Proteomes" id="UP000223968">
    <property type="component" value="Unassembled WGS sequence"/>
</dbReference>
<gene>
    <name evidence="1" type="ORF">AJ79_04194</name>
</gene>
<keyword evidence="2" id="KW-1185">Reference proteome</keyword>
<dbReference type="PANTHER" id="PTHR10091:SF0">
    <property type="entry name" value="GALACTOSE MUTAROTASE"/>
    <property type="match status" value="1"/>
</dbReference>
<organism evidence="1 2">
    <name type="scientific">Helicocarpus griseus UAMH5409</name>
    <dbReference type="NCBI Taxonomy" id="1447875"/>
    <lineage>
        <taxon>Eukaryota</taxon>
        <taxon>Fungi</taxon>
        <taxon>Dikarya</taxon>
        <taxon>Ascomycota</taxon>
        <taxon>Pezizomycotina</taxon>
        <taxon>Eurotiomycetes</taxon>
        <taxon>Eurotiomycetidae</taxon>
        <taxon>Onygenales</taxon>
        <taxon>Ajellomycetaceae</taxon>
        <taxon>Helicocarpus</taxon>
    </lineage>
</organism>
<dbReference type="PANTHER" id="PTHR10091">
    <property type="entry name" value="ALDOSE-1-EPIMERASE"/>
    <property type="match status" value="1"/>
</dbReference>
<dbReference type="STRING" id="1447875.A0A2B7XUX7"/>
<dbReference type="GO" id="GO:0004034">
    <property type="term" value="F:aldose 1-epimerase activity"/>
    <property type="evidence" value="ECO:0007669"/>
    <property type="project" value="TreeGrafter"/>
</dbReference>
<dbReference type="InterPro" id="IPR008183">
    <property type="entry name" value="Aldose_1/G6P_1-epimerase"/>
</dbReference>
<dbReference type="OrthoDB" id="274691at2759"/>
<dbReference type="EMBL" id="PDNB01000056">
    <property type="protein sequence ID" value="PGH12573.1"/>
    <property type="molecule type" value="Genomic_DNA"/>
</dbReference>
<evidence type="ECO:0000313" key="1">
    <source>
        <dbReference type="EMBL" id="PGH12573.1"/>
    </source>
</evidence>
<dbReference type="InterPro" id="IPR011013">
    <property type="entry name" value="Gal_mutarotase_sf_dom"/>
</dbReference>
<dbReference type="GO" id="GO:0033499">
    <property type="term" value="P:galactose catabolic process via UDP-galactose, Leloir pathway"/>
    <property type="evidence" value="ECO:0007669"/>
    <property type="project" value="TreeGrafter"/>
</dbReference>
<dbReference type="AlphaFoldDB" id="A0A2B7XUX7"/>
<comment type="caution">
    <text evidence="1">The sequence shown here is derived from an EMBL/GenBank/DDBJ whole genome shotgun (WGS) entry which is preliminary data.</text>
</comment>
<dbReference type="FunFam" id="2.70.98.10:FF:000015">
    <property type="entry name" value="Aldose 1-epimerase, putative"/>
    <property type="match status" value="1"/>
</dbReference>
<evidence type="ECO:0000313" key="2">
    <source>
        <dbReference type="Proteomes" id="UP000223968"/>
    </source>
</evidence>
<evidence type="ECO:0008006" key="3">
    <source>
        <dbReference type="Google" id="ProtNLM"/>
    </source>
</evidence>
<dbReference type="Gene3D" id="2.70.98.10">
    <property type="match status" value="1"/>
</dbReference>
<dbReference type="GO" id="GO:0006006">
    <property type="term" value="P:glucose metabolic process"/>
    <property type="evidence" value="ECO:0007669"/>
    <property type="project" value="TreeGrafter"/>
</dbReference>
<proteinExistence type="predicted"/>